<feature type="coiled-coil region" evidence="6">
    <location>
        <begin position="228"/>
        <end position="257"/>
    </location>
</feature>
<evidence type="ECO:0000313" key="9">
    <source>
        <dbReference type="EMBL" id="OGZ17714.1"/>
    </source>
</evidence>
<dbReference type="AlphaFoldDB" id="A0A1G2DVP7"/>
<dbReference type="PANTHER" id="PTHR23305">
    <property type="entry name" value="OBG GTPASE FAMILY"/>
    <property type="match status" value="1"/>
</dbReference>
<dbReference type="PANTHER" id="PTHR23305:SF18">
    <property type="entry name" value="OBG-TYPE G DOMAIN-CONTAINING PROTEIN"/>
    <property type="match status" value="1"/>
</dbReference>
<evidence type="ECO:0000259" key="7">
    <source>
        <dbReference type="PROSITE" id="PS51710"/>
    </source>
</evidence>
<dbReference type="GO" id="GO:0016887">
    <property type="term" value="F:ATP hydrolysis activity"/>
    <property type="evidence" value="ECO:0007669"/>
    <property type="project" value="InterPro"/>
</dbReference>
<feature type="domain" description="TGS" evidence="8">
    <location>
        <begin position="263"/>
        <end position="347"/>
    </location>
</feature>
<dbReference type="InterPro" id="IPR031167">
    <property type="entry name" value="G_OBG"/>
</dbReference>
<proteinExistence type="predicted"/>
<dbReference type="PRINTS" id="PR00326">
    <property type="entry name" value="GTP1OBG"/>
</dbReference>
<keyword evidence="6" id="KW-0175">Coiled coil</keyword>
<dbReference type="InterPro" id="IPR023192">
    <property type="entry name" value="TGS-like_dom_sf"/>
</dbReference>
<dbReference type="Gene3D" id="3.40.50.300">
    <property type="entry name" value="P-loop containing nucleotide triphosphate hydrolases"/>
    <property type="match status" value="1"/>
</dbReference>
<dbReference type="InterPro" id="IPR004095">
    <property type="entry name" value="TGS"/>
</dbReference>
<evidence type="ECO:0000256" key="2">
    <source>
        <dbReference type="ARBA" id="ARBA00022723"/>
    </source>
</evidence>
<dbReference type="Pfam" id="PF06071">
    <property type="entry name" value="YchF-GTPase_C"/>
    <property type="match status" value="1"/>
</dbReference>
<dbReference type="FunFam" id="1.10.150.300:FF:000001">
    <property type="entry name" value="Ribosome-binding ATPase YchF"/>
    <property type="match status" value="1"/>
</dbReference>
<dbReference type="PIRSF" id="PIRSF006641">
    <property type="entry name" value="CHP00092"/>
    <property type="match status" value="1"/>
</dbReference>
<dbReference type="Proteomes" id="UP000176752">
    <property type="component" value="Unassembled WGS sequence"/>
</dbReference>
<dbReference type="FunFam" id="3.10.20.30:FF:000001">
    <property type="entry name" value="Ribosome-binding ATPase YchF"/>
    <property type="match status" value="1"/>
</dbReference>
<keyword evidence="4" id="KW-0067">ATP-binding</keyword>
<dbReference type="EMBL" id="MHLV01000016">
    <property type="protein sequence ID" value="OGZ17714.1"/>
    <property type="molecule type" value="Genomic_DNA"/>
</dbReference>
<keyword evidence="2" id="KW-0479">Metal-binding</keyword>
<dbReference type="NCBIfam" id="TIGR00092">
    <property type="entry name" value="redox-regulated ATPase YchF"/>
    <property type="match status" value="1"/>
</dbReference>
<feature type="domain" description="OBG-type G" evidence="7">
    <location>
        <begin position="3"/>
        <end position="256"/>
    </location>
</feature>
<dbReference type="InterPro" id="IPR004396">
    <property type="entry name" value="ATPase_YchF/OLA1"/>
</dbReference>
<reference evidence="9 10" key="1">
    <citation type="journal article" date="2016" name="Nat. Commun.">
        <title>Thousands of microbial genomes shed light on interconnected biogeochemical processes in an aquifer system.</title>
        <authorList>
            <person name="Anantharaman K."/>
            <person name="Brown C.T."/>
            <person name="Hug L.A."/>
            <person name="Sharon I."/>
            <person name="Castelle C.J."/>
            <person name="Probst A.J."/>
            <person name="Thomas B.C."/>
            <person name="Singh A."/>
            <person name="Wilkins M.J."/>
            <person name="Karaoz U."/>
            <person name="Brodie E.L."/>
            <person name="Williams K.H."/>
            <person name="Hubbard S.S."/>
            <person name="Banfield J.F."/>
        </authorList>
    </citation>
    <scope>NUCLEOTIDE SEQUENCE [LARGE SCALE GENOMIC DNA]</scope>
</reference>
<dbReference type="SUPFAM" id="SSF52540">
    <property type="entry name" value="P-loop containing nucleoside triphosphate hydrolases"/>
    <property type="match status" value="1"/>
</dbReference>
<dbReference type="GO" id="GO:0005737">
    <property type="term" value="C:cytoplasm"/>
    <property type="evidence" value="ECO:0007669"/>
    <property type="project" value="TreeGrafter"/>
</dbReference>
<dbReference type="PROSITE" id="PS51880">
    <property type="entry name" value="TGS"/>
    <property type="match status" value="1"/>
</dbReference>
<keyword evidence="3" id="KW-0547">Nucleotide-binding</keyword>
<dbReference type="Gene3D" id="3.10.20.30">
    <property type="match status" value="1"/>
</dbReference>
<evidence type="ECO:0000256" key="4">
    <source>
        <dbReference type="ARBA" id="ARBA00022840"/>
    </source>
</evidence>
<dbReference type="Pfam" id="PF01926">
    <property type="entry name" value="MMR_HSR1"/>
    <property type="match status" value="1"/>
</dbReference>
<name>A0A1G2DVP7_9BACT</name>
<dbReference type="PROSITE" id="PS51710">
    <property type="entry name" value="G_OBG"/>
    <property type="match status" value="1"/>
</dbReference>
<dbReference type="InterPro" id="IPR013029">
    <property type="entry name" value="YchF_C"/>
</dbReference>
<evidence type="ECO:0000256" key="3">
    <source>
        <dbReference type="ARBA" id="ARBA00022741"/>
    </source>
</evidence>
<evidence type="ECO:0000256" key="1">
    <source>
        <dbReference type="ARBA" id="ARBA00001946"/>
    </source>
</evidence>
<dbReference type="GO" id="GO:0046872">
    <property type="term" value="F:metal ion binding"/>
    <property type="evidence" value="ECO:0007669"/>
    <property type="project" value="UniProtKB-KW"/>
</dbReference>
<evidence type="ECO:0000256" key="6">
    <source>
        <dbReference type="SAM" id="Coils"/>
    </source>
</evidence>
<evidence type="ECO:0000259" key="8">
    <source>
        <dbReference type="PROSITE" id="PS51880"/>
    </source>
</evidence>
<dbReference type="STRING" id="1801660.A2Z78_00170"/>
<gene>
    <name evidence="9" type="ORF">A2Z78_00170</name>
</gene>
<dbReference type="GO" id="GO:0005525">
    <property type="term" value="F:GTP binding"/>
    <property type="evidence" value="ECO:0007669"/>
    <property type="project" value="InterPro"/>
</dbReference>
<dbReference type="InterPro" id="IPR012676">
    <property type="entry name" value="TGS-like"/>
</dbReference>
<sequence length="347" mass="39050">MSFSVAIVGLPNVGKSTLFKALTKKQVDIASYPFTTIDPNVGTVAVPDERLKKIAEVIKPKKVTPTIIDFVDIAGLIKGAHKGEGLGNQFLSCIKTCDLILEIVRDFKGKGVEHVTGEINPRQDIEIVETELLMKDLEMIGSLLQKMERDSRAGDKKVIKKKELLKTIRQGLSEGKFISAIFLSKEDKKEIKEYQFLTLKPIIYVLNTDEESEENSIKASLSKLTIDLKTEEEISELSELEIEELRLKSRLDQLILTCYNILDLITFYTTAGGKEARAWTLKKGKFVLEAASCVHSDFQEKFIRAEVIPWQNLVKIGSWPKAREKGEIKTVGKEYIVQDGDVVEFKI</sequence>
<dbReference type="SUPFAM" id="SSF81271">
    <property type="entry name" value="TGS-like"/>
    <property type="match status" value="1"/>
</dbReference>
<evidence type="ECO:0000256" key="5">
    <source>
        <dbReference type="ARBA" id="ARBA00022842"/>
    </source>
</evidence>
<dbReference type="Gene3D" id="1.10.150.300">
    <property type="entry name" value="TGS-like domain"/>
    <property type="match status" value="1"/>
</dbReference>
<dbReference type="InterPro" id="IPR006073">
    <property type="entry name" value="GTP-bd"/>
</dbReference>
<accession>A0A1G2DVP7</accession>
<dbReference type="InterPro" id="IPR012675">
    <property type="entry name" value="Beta-grasp_dom_sf"/>
</dbReference>
<comment type="cofactor">
    <cofactor evidence="1">
        <name>Mg(2+)</name>
        <dbReference type="ChEBI" id="CHEBI:18420"/>
    </cofactor>
</comment>
<organism evidence="9 10">
    <name type="scientific">Candidatus Nealsonbacteria bacterium RBG_13_36_15</name>
    <dbReference type="NCBI Taxonomy" id="1801660"/>
    <lineage>
        <taxon>Bacteria</taxon>
        <taxon>Candidatus Nealsoniibacteriota</taxon>
    </lineage>
</organism>
<dbReference type="GO" id="GO:0005524">
    <property type="term" value="F:ATP binding"/>
    <property type="evidence" value="ECO:0007669"/>
    <property type="project" value="UniProtKB-KW"/>
</dbReference>
<comment type="caution">
    <text evidence="9">The sequence shown here is derived from an EMBL/GenBank/DDBJ whole genome shotgun (WGS) entry which is preliminary data.</text>
</comment>
<dbReference type="InterPro" id="IPR027417">
    <property type="entry name" value="P-loop_NTPase"/>
</dbReference>
<evidence type="ECO:0000313" key="10">
    <source>
        <dbReference type="Proteomes" id="UP000176752"/>
    </source>
</evidence>
<protein>
    <submittedName>
        <fullName evidence="9">Redox-regulated ATPase YchF</fullName>
    </submittedName>
</protein>
<keyword evidence="5" id="KW-0460">Magnesium</keyword>